<feature type="domain" description="Anti-sigma K factor RskA C-terminal" evidence="12">
    <location>
        <begin position="135"/>
        <end position="267"/>
    </location>
</feature>
<protein>
    <recommendedName>
        <fullName evidence="10">Regulator of SigK</fullName>
    </recommendedName>
    <alternativeName>
        <fullName evidence="9">Sigma-K anti-sigma factor RskA</fullName>
    </alternativeName>
</protein>
<dbReference type="GO" id="GO:0006417">
    <property type="term" value="P:regulation of translation"/>
    <property type="evidence" value="ECO:0007669"/>
    <property type="project" value="TreeGrafter"/>
</dbReference>
<evidence type="ECO:0000256" key="6">
    <source>
        <dbReference type="ARBA" id="ARBA00023015"/>
    </source>
</evidence>
<evidence type="ECO:0000259" key="12">
    <source>
        <dbReference type="Pfam" id="PF10099"/>
    </source>
</evidence>
<dbReference type="InterPro" id="IPR041916">
    <property type="entry name" value="Anti_sigma_zinc_sf"/>
</dbReference>
<dbReference type="GO" id="GO:0005886">
    <property type="term" value="C:plasma membrane"/>
    <property type="evidence" value="ECO:0007669"/>
    <property type="project" value="UniProtKB-SubCell"/>
</dbReference>
<dbReference type="InterPro" id="IPR018764">
    <property type="entry name" value="RskA_C"/>
</dbReference>
<feature type="transmembrane region" description="Helical" evidence="11">
    <location>
        <begin position="128"/>
        <end position="151"/>
    </location>
</feature>
<gene>
    <name evidence="13" type="ORF">ABIQ69_02225</name>
</gene>
<comment type="subcellular location">
    <subcellularLocation>
        <location evidence="2">Cell membrane</location>
    </subcellularLocation>
    <subcellularLocation>
        <location evidence="1">Membrane</location>
        <topology evidence="1">Single-pass membrane protein</topology>
    </subcellularLocation>
</comment>
<keyword evidence="3" id="KW-1003">Cell membrane</keyword>
<dbReference type="Gene3D" id="1.10.10.1320">
    <property type="entry name" value="Anti-sigma factor, zinc-finger domain"/>
    <property type="match status" value="1"/>
</dbReference>
<evidence type="ECO:0000313" key="13">
    <source>
        <dbReference type="EMBL" id="XBX82755.1"/>
    </source>
</evidence>
<evidence type="ECO:0000256" key="3">
    <source>
        <dbReference type="ARBA" id="ARBA00022475"/>
    </source>
</evidence>
<keyword evidence="5 11" id="KW-1133">Transmembrane helix</keyword>
<accession>A0AAU7W807</accession>
<keyword evidence="7 11" id="KW-0472">Membrane</keyword>
<evidence type="ECO:0000256" key="5">
    <source>
        <dbReference type="ARBA" id="ARBA00022989"/>
    </source>
</evidence>
<evidence type="ECO:0000256" key="7">
    <source>
        <dbReference type="ARBA" id="ARBA00023136"/>
    </source>
</evidence>
<dbReference type="RefSeq" id="WP_350348771.1">
    <property type="nucleotide sequence ID" value="NZ_CP158374.1"/>
</dbReference>
<dbReference type="GO" id="GO:0016989">
    <property type="term" value="F:sigma factor antagonist activity"/>
    <property type="evidence" value="ECO:0007669"/>
    <property type="project" value="TreeGrafter"/>
</dbReference>
<dbReference type="InterPro" id="IPR051474">
    <property type="entry name" value="Anti-sigma-K/W_factor"/>
</dbReference>
<name>A0AAU7W807_9MICO</name>
<evidence type="ECO:0000256" key="1">
    <source>
        <dbReference type="ARBA" id="ARBA00004167"/>
    </source>
</evidence>
<evidence type="ECO:0000256" key="10">
    <source>
        <dbReference type="ARBA" id="ARBA00030803"/>
    </source>
</evidence>
<sequence length="274" mass="28481">MNRTDDPDQAPGDDLRELAPLYALGALDGDDLARFERALATSPDLRADVESFRAAAAGLGEALPPAAPPAGVKASVFARLDQLEQEPAAPRPTAAPRDLREDPAPPTLAVLAEEPVDELAIRRNRRRLAVVLSSAAAAAVLVAGTIVGVNWSGPNGWGAQREMTALAEASDAQQTTAEVPGGGEVTLVWSAEQGRSAVVAEGLDDLGREQTYELWYIDDAGAVSAGTFDMRGDEAWRLLEGEFAPGVAVGITVEPAGGSEQPTSDPVVVIPTSA</sequence>
<keyword evidence="4 11" id="KW-0812">Transmembrane</keyword>
<reference evidence="13" key="1">
    <citation type="submission" date="2024-05" db="EMBL/GenBank/DDBJ databases">
        <authorList>
            <person name="Yu L."/>
        </authorList>
    </citation>
    <scope>NUCLEOTIDE SEQUENCE</scope>
    <source>
        <strain evidence="13">G08B096</strain>
    </source>
</reference>
<evidence type="ECO:0000256" key="8">
    <source>
        <dbReference type="ARBA" id="ARBA00023163"/>
    </source>
</evidence>
<keyword evidence="6" id="KW-0805">Transcription regulation</keyword>
<evidence type="ECO:0000256" key="9">
    <source>
        <dbReference type="ARBA" id="ARBA00029829"/>
    </source>
</evidence>
<dbReference type="EMBL" id="CP158374">
    <property type="protein sequence ID" value="XBX82755.1"/>
    <property type="molecule type" value="Genomic_DNA"/>
</dbReference>
<dbReference type="Pfam" id="PF10099">
    <property type="entry name" value="RskA_C"/>
    <property type="match status" value="1"/>
</dbReference>
<proteinExistence type="predicted"/>
<evidence type="ECO:0000256" key="4">
    <source>
        <dbReference type="ARBA" id="ARBA00022692"/>
    </source>
</evidence>
<dbReference type="PANTHER" id="PTHR37461:SF1">
    <property type="entry name" value="ANTI-SIGMA-K FACTOR RSKA"/>
    <property type="match status" value="1"/>
</dbReference>
<organism evidence="13">
    <name type="scientific">Agromyces sp. G08B096</name>
    <dbReference type="NCBI Taxonomy" id="3156399"/>
    <lineage>
        <taxon>Bacteria</taxon>
        <taxon>Bacillati</taxon>
        <taxon>Actinomycetota</taxon>
        <taxon>Actinomycetes</taxon>
        <taxon>Micrococcales</taxon>
        <taxon>Microbacteriaceae</taxon>
        <taxon>Agromyces</taxon>
    </lineage>
</organism>
<evidence type="ECO:0000256" key="2">
    <source>
        <dbReference type="ARBA" id="ARBA00004236"/>
    </source>
</evidence>
<keyword evidence="8" id="KW-0804">Transcription</keyword>
<dbReference type="PANTHER" id="PTHR37461">
    <property type="entry name" value="ANTI-SIGMA-K FACTOR RSKA"/>
    <property type="match status" value="1"/>
</dbReference>
<dbReference type="AlphaFoldDB" id="A0AAU7W807"/>
<evidence type="ECO:0000256" key="11">
    <source>
        <dbReference type="SAM" id="Phobius"/>
    </source>
</evidence>